<dbReference type="Gene3D" id="1.10.1130.10">
    <property type="entry name" value="Flavocytochrome C3, Chain A"/>
    <property type="match status" value="1"/>
</dbReference>
<dbReference type="NCBIfam" id="TIGR01905">
    <property type="entry name" value="paired_CXXCH_1"/>
    <property type="match status" value="2"/>
</dbReference>
<dbReference type="SUPFAM" id="SSF48695">
    <property type="entry name" value="Multiheme cytochromes"/>
    <property type="match status" value="1"/>
</dbReference>
<dbReference type="EMBL" id="PDGH01000027">
    <property type="protein sequence ID" value="POB49659.1"/>
    <property type="molecule type" value="Genomic_DNA"/>
</dbReference>
<accession>A0A2S3R7K4</accession>
<dbReference type="InterPro" id="IPR036280">
    <property type="entry name" value="Multihaem_cyt_sf"/>
</dbReference>
<feature type="domain" description="Doubled CXXCH motif" evidence="3">
    <location>
        <begin position="248"/>
        <end position="283"/>
    </location>
</feature>
<evidence type="ECO:0000313" key="6">
    <source>
        <dbReference type="Proteomes" id="UP000237466"/>
    </source>
</evidence>
<dbReference type="PANTHER" id="PTHR35038">
    <property type="entry name" value="DISSIMILATORY SULFITE REDUCTASE SIRA"/>
    <property type="match status" value="1"/>
</dbReference>
<gene>
    <name evidence="5" type="ORF">CRN52_02700</name>
</gene>
<feature type="domain" description="Doubled CXXCH motif" evidence="3">
    <location>
        <begin position="201"/>
        <end position="241"/>
    </location>
</feature>
<dbReference type="InterPro" id="IPR020015">
    <property type="entry name" value="Decahaem_cyt-c_DmsE"/>
</dbReference>
<sequence length="323" mass="35972">MKTTIQWWFVTIVMALGLSSNLSAEESSTQPVVDSREAIEAILDQKFSDGKYSRRGPDGCLRCHDDDSELPATGIFDNIHGKSANIHGPMSDKQCEACHGPANNHERNPRKGEMREPMITFGPMSPVPSEKQNSVCLSCHTDSSRSAWHSSEHAFEDLSCSSCHKLHEKDDPMMVAEKQVETCTNCHAKTKSDLHKRSSHPILNGSLECSSCHDPHQTVNEYSLKQTTINETCLDCHSEKRGPFLWEHEPVTEDCSNCHNPHGSVNQALLIKRLPQLCQDCHSVPHANVEIPENDLKVRGGSCLNCHNQVHGTNHPRGMSLRN</sequence>
<dbReference type="InterPro" id="IPR010177">
    <property type="entry name" value="Paired_CXXCH_1"/>
</dbReference>
<dbReference type="NCBIfam" id="TIGR03508">
    <property type="entry name" value="decahem_SO"/>
    <property type="match status" value="1"/>
</dbReference>
<dbReference type="Gene3D" id="1.10.287.3080">
    <property type="match status" value="1"/>
</dbReference>
<evidence type="ECO:0000256" key="2">
    <source>
        <dbReference type="SAM" id="SignalP"/>
    </source>
</evidence>
<reference evidence="5 6" key="1">
    <citation type="journal article" date="2018" name="Front. Microbiol.">
        <title>Phylogeny of Vibrio vulnificus from the Analysis of the Core-Genome: Implications for Intra-Species Taxonomy.</title>
        <authorList>
            <person name="Roig F.J."/>
            <person name="Gonzalez-Candelas F."/>
            <person name="Sanjuan E."/>
            <person name="Fouz B."/>
            <person name="Feil E.J."/>
            <person name="Llorens C."/>
            <person name="Baker-Austin C."/>
            <person name="Oliver J.D."/>
            <person name="Danin-Poleg Y."/>
            <person name="Gibas C.J."/>
            <person name="Kashi Y."/>
            <person name="Gulig P.A."/>
            <person name="Morrison S.S."/>
            <person name="Amaro C."/>
        </authorList>
    </citation>
    <scope>NUCLEOTIDE SEQUENCE [LARGE SCALE GENOMIC DNA]</scope>
    <source>
        <strain evidence="5 6">CECT4608</strain>
    </source>
</reference>
<dbReference type="Pfam" id="PF09699">
    <property type="entry name" value="Paired_CXXCH_1"/>
    <property type="match status" value="2"/>
</dbReference>
<dbReference type="Proteomes" id="UP000237466">
    <property type="component" value="Unassembled WGS sequence"/>
</dbReference>
<comment type="caution">
    <text evidence="5">The sequence shown here is derived from an EMBL/GenBank/DDBJ whole genome shotgun (WGS) entry which is preliminary data.</text>
</comment>
<protein>
    <submittedName>
        <fullName evidence="5">Cystathionine beta-synthase</fullName>
    </submittedName>
</protein>
<evidence type="ECO:0000259" key="4">
    <source>
        <dbReference type="Pfam" id="PF22678"/>
    </source>
</evidence>
<dbReference type="InterPro" id="IPR051829">
    <property type="entry name" value="Multiheme_Cytochr_ET"/>
</dbReference>
<keyword evidence="1 2" id="KW-0732">Signal</keyword>
<dbReference type="InterPro" id="IPR053875">
    <property type="entry name" value="Cytochrom_c_NrfB-like_dom"/>
</dbReference>
<evidence type="ECO:0000256" key="1">
    <source>
        <dbReference type="ARBA" id="ARBA00022729"/>
    </source>
</evidence>
<name>A0A2S3R7K4_VIBVL</name>
<dbReference type="AlphaFoldDB" id="A0A2S3R7K4"/>
<feature type="domain" description="Cytochrome c-type protein NrfB-like" evidence="4">
    <location>
        <begin position="95"/>
        <end position="178"/>
    </location>
</feature>
<dbReference type="RefSeq" id="WP_065091063.1">
    <property type="nucleotide sequence ID" value="NZ_CP012740.1"/>
</dbReference>
<proteinExistence type="predicted"/>
<dbReference type="Gene3D" id="3.90.10.10">
    <property type="entry name" value="Cytochrome C3"/>
    <property type="match status" value="1"/>
</dbReference>
<feature type="signal peptide" evidence="2">
    <location>
        <begin position="1"/>
        <end position="24"/>
    </location>
</feature>
<dbReference type="GO" id="GO:0016491">
    <property type="term" value="F:oxidoreductase activity"/>
    <property type="evidence" value="ECO:0007669"/>
    <property type="project" value="TreeGrafter"/>
</dbReference>
<dbReference type="PANTHER" id="PTHR35038:SF6">
    <property type="entry name" value="SURFACE LOCALIZED DECAHEME CYTOCHROME C LIPOPROTEIN"/>
    <property type="match status" value="1"/>
</dbReference>
<dbReference type="Pfam" id="PF22678">
    <property type="entry name" value="Cytochrom_c_NrfB-like"/>
    <property type="match status" value="1"/>
</dbReference>
<evidence type="ECO:0000259" key="3">
    <source>
        <dbReference type="Pfam" id="PF09699"/>
    </source>
</evidence>
<feature type="chain" id="PRO_5030055298" evidence="2">
    <location>
        <begin position="25"/>
        <end position="323"/>
    </location>
</feature>
<evidence type="ECO:0000313" key="5">
    <source>
        <dbReference type="EMBL" id="POB49659.1"/>
    </source>
</evidence>
<organism evidence="5 6">
    <name type="scientific">Vibrio vulnificus</name>
    <dbReference type="NCBI Taxonomy" id="672"/>
    <lineage>
        <taxon>Bacteria</taxon>
        <taxon>Pseudomonadati</taxon>
        <taxon>Pseudomonadota</taxon>
        <taxon>Gammaproteobacteria</taxon>
        <taxon>Vibrionales</taxon>
        <taxon>Vibrionaceae</taxon>
        <taxon>Vibrio</taxon>
    </lineage>
</organism>